<dbReference type="InterPro" id="IPR036812">
    <property type="entry name" value="NAD(P)_OxRdtase_dom_sf"/>
</dbReference>
<dbReference type="SUPFAM" id="SSF51430">
    <property type="entry name" value="NAD(P)-linked oxidoreductase"/>
    <property type="match status" value="1"/>
</dbReference>
<dbReference type="PANTHER" id="PTHR11732">
    <property type="entry name" value="ALDO/KETO REDUCTASE"/>
    <property type="match status" value="1"/>
</dbReference>
<dbReference type="WBParaSite" id="HDID_0000543801-mRNA-1">
    <property type="protein sequence ID" value="HDID_0000543801-mRNA-1"/>
    <property type="gene ID" value="HDID_0000543801"/>
</dbReference>
<dbReference type="Pfam" id="PF00248">
    <property type="entry name" value="Aldo_ket_red"/>
    <property type="match status" value="1"/>
</dbReference>
<protein>
    <submittedName>
        <fullName evidence="2">Aldo_ket_red domain-containing protein</fullName>
    </submittedName>
</protein>
<evidence type="ECO:0000313" key="2">
    <source>
        <dbReference type="WBParaSite" id="HDID_0000543801-mRNA-1"/>
    </source>
</evidence>
<dbReference type="Gene3D" id="3.20.20.100">
    <property type="entry name" value="NADP-dependent oxidoreductase domain"/>
    <property type="match status" value="1"/>
</dbReference>
<dbReference type="STRING" id="6216.A0A0R3SKH3"/>
<organism evidence="2">
    <name type="scientific">Hymenolepis diminuta</name>
    <name type="common">Rat tapeworm</name>
    <dbReference type="NCBI Taxonomy" id="6216"/>
    <lineage>
        <taxon>Eukaryota</taxon>
        <taxon>Metazoa</taxon>
        <taxon>Spiralia</taxon>
        <taxon>Lophotrochozoa</taxon>
        <taxon>Platyhelminthes</taxon>
        <taxon>Cestoda</taxon>
        <taxon>Eucestoda</taxon>
        <taxon>Cyclophyllidea</taxon>
        <taxon>Hymenolepididae</taxon>
        <taxon>Hymenolepis</taxon>
    </lineage>
</organism>
<dbReference type="InterPro" id="IPR020471">
    <property type="entry name" value="AKR"/>
</dbReference>
<dbReference type="InterPro" id="IPR023210">
    <property type="entry name" value="NADP_OxRdtase_dom"/>
</dbReference>
<evidence type="ECO:0000259" key="1">
    <source>
        <dbReference type="Pfam" id="PF00248"/>
    </source>
</evidence>
<reference evidence="2" key="1">
    <citation type="submission" date="2017-02" db="UniProtKB">
        <authorList>
            <consortium name="WormBaseParasite"/>
        </authorList>
    </citation>
    <scope>IDENTIFICATION</scope>
</reference>
<feature type="domain" description="NADP-dependent oxidoreductase" evidence="1">
    <location>
        <begin position="29"/>
        <end position="101"/>
    </location>
</feature>
<dbReference type="AlphaFoldDB" id="A0A0R3SKH3"/>
<accession>A0A0R3SKH3</accession>
<sequence>LHCNADDRNIENVGSVLQMKTIENQRVQPKVIEKSWRQMEQLVDAGRVRSLGLSNFSRDQIDRLTKFCNIKPVVLQIDSSILTLDRELKDYAHSFGIQVMVNDTNSNLTPTTFYKVKNELCGATGGL</sequence>
<name>A0A0R3SKH3_HYMDI</name>
<dbReference type="PROSITE" id="PS00062">
    <property type="entry name" value="ALDOKETO_REDUCTASE_2"/>
    <property type="match status" value="1"/>
</dbReference>
<dbReference type="GO" id="GO:0016491">
    <property type="term" value="F:oxidoreductase activity"/>
    <property type="evidence" value="ECO:0007669"/>
    <property type="project" value="InterPro"/>
</dbReference>
<proteinExistence type="predicted"/>
<dbReference type="InterPro" id="IPR018170">
    <property type="entry name" value="Aldo/ket_reductase_CS"/>
</dbReference>
<dbReference type="PRINTS" id="PR00069">
    <property type="entry name" value="ALDKETRDTASE"/>
</dbReference>